<evidence type="ECO:0000256" key="2">
    <source>
        <dbReference type="PROSITE-ProRule" id="PRU00110"/>
    </source>
</evidence>
<keyword evidence="8" id="KW-1185">Reference proteome</keyword>
<dbReference type="InterPro" id="IPR001789">
    <property type="entry name" value="Sig_transdc_resp-reg_receiver"/>
</dbReference>
<dbReference type="InterPro" id="IPR008207">
    <property type="entry name" value="Sig_transdc_His_kin_Hpt_dom"/>
</dbReference>
<feature type="modified residue" description="4-aspartylphosphate" evidence="3">
    <location>
        <position position="296"/>
    </location>
</feature>
<dbReference type="SMART" id="SM00448">
    <property type="entry name" value="REC"/>
    <property type="match status" value="2"/>
</dbReference>
<dbReference type="SUPFAM" id="SSF52172">
    <property type="entry name" value="CheY-like"/>
    <property type="match status" value="2"/>
</dbReference>
<evidence type="ECO:0000313" key="7">
    <source>
        <dbReference type="EMBL" id="SLM27673.1"/>
    </source>
</evidence>
<dbReference type="STRING" id="1246637.MTBBW1_1060024"/>
<dbReference type="EMBL" id="FWEV01000009">
    <property type="protein sequence ID" value="SLM27673.1"/>
    <property type="molecule type" value="Genomic_DNA"/>
</dbReference>
<evidence type="ECO:0000256" key="4">
    <source>
        <dbReference type="SAM" id="MobiDB-lite"/>
    </source>
</evidence>
<evidence type="ECO:0000259" key="5">
    <source>
        <dbReference type="PROSITE" id="PS50110"/>
    </source>
</evidence>
<feature type="region of interest" description="Disordered" evidence="4">
    <location>
        <begin position="204"/>
        <end position="235"/>
    </location>
</feature>
<feature type="compositionally biased region" description="Basic and acidic residues" evidence="4">
    <location>
        <begin position="166"/>
        <end position="182"/>
    </location>
</feature>
<proteinExistence type="predicted"/>
<dbReference type="InterPro" id="IPR011006">
    <property type="entry name" value="CheY-like_superfamily"/>
</dbReference>
<dbReference type="Pfam" id="PF01627">
    <property type="entry name" value="Hpt"/>
    <property type="match status" value="1"/>
</dbReference>
<feature type="modified residue" description="Phosphohistidine" evidence="2">
    <location>
        <position position="467"/>
    </location>
</feature>
<dbReference type="Pfam" id="PF00072">
    <property type="entry name" value="Response_reg"/>
    <property type="match status" value="2"/>
</dbReference>
<feature type="modified residue" description="4-aspartylphosphate" evidence="3">
    <location>
        <position position="88"/>
    </location>
</feature>
<dbReference type="CDD" id="cd17546">
    <property type="entry name" value="REC_hyHK_CKI1_RcsC-like"/>
    <property type="match status" value="2"/>
</dbReference>
<feature type="domain" description="HPt" evidence="6">
    <location>
        <begin position="428"/>
        <end position="521"/>
    </location>
</feature>
<feature type="region of interest" description="Disordered" evidence="4">
    <location>
        <begin position="160"/>
        <end position="182"/>
    </location>
</feature>
<feature type="domain" description="Response regulatory" evidence="5">
    <location>
        <begin position="247"/>
        <end position="366"/>
    </location>
</feature>
<feature type="compositionally biased region" description="Basic and acidic residues" evidence="4">
    <location>
        <begin position="204"/>
        <end position="218"/>
    </location>
</feature>
<dbReference type="GO" id="GO:0000160">
    <property type="term" value="P:phosphorelay signal transduction system"/>
    <property type="evidence" value="ECO:0007669"/>
    <property type="project" value="InterPro"/>
</dbReference>
<sequence>MLRCGRWICHGRYSRPHRIKGEFLALNTFFSEIRILAVDSIATDRKILADQLAKWQIEVTEVDSAPKALQNVYSAQEKNLPFSIVFVDMQLPGMNGESLGRAIRADKRLKQIKLVMMLPQDSMNDEELVSRIKATGFNTSITKPVSMDDLQNILFDILTSSEPDSDQSHSSDTGKQENQYKSKAELHETKELEAQHIKEITYYDNQKTETRHREKTIGDHSGNPQSHYDKKSLSNRKNEAFLRPDIKILLVEDNPTNQMVVMGILNHFGLSATTAFNGLEAITLMEKHLWDIVIMDVQMPKMDGLEATRLIRNPESNVQNHNLPIIALTAHAMKGDREKCLEAGMDDYLTKPVNPKLLMAAITKWAGHKDTISKPANQFFPHQDKDKSAKFNSNEVTNEKKTQTDKTTKTEHPAIFDRQKFLELMDGDEELGLSVSTLFLEKTPCDIKELRNFIEKKDIDNAIKLAHRIKGAAANVSSEKMQQTAWEMEKAGKNKDLRTLIQLISELENQFMILKRIIEEGA</sequence>
<dbReference type="GO" id="GO:0005524">
    <property type="term" value="F:ATP binding"/>
    <property type="evidence" value="ECO:0007669"/>
    <property type="project" value="UniProtKB-KW"/>
</dbReference>
<dbReference type="AlphaFoldDB" id="A0A1W1H5B6"/>
<dbReference type="CDD" id="cd00088">
    <property type="entry name" value="HPT"/>
    <property type="match status" value="1"/>
</dbReference>
<evidence type="ECO:0000256" key="1">
    <source>
        <dbReference type="ARBA" id="ARBA00022553"/>
    </source>
</evidence>
<name>A0A1W1H5B6_9BACT</name>
<evidence type="ECO:0000259" key="6">
    <source>
        <dbReference type="PROSITE" id="PS50894"/>
    </source>
</evidence>
<dbReference type="PROSITE" id="PS50894">
    <property type="entry name" value="HPT"/>
    <property type="match status" value="1"/>
</dbReference>
<dbReference type="SUPFAM" id="SSF47226">
    <property type="entry name" value="Histidine-containing phosphotransfer domain, HPT domain"/>
    <property type="match status" value="1"/>
</dbReference>
<protein>
    <recommendedName>
        <fullName evidence="9">Histidine kinase</fullName>
    </recommendedName>
</protein>
<dbReference type="Gene3D" id="1.20.120.160">
    <property type="entry name" value="HPT domain"/>
    <property type="match status" value="1"/>
</dbReference>
<evidence type="ECO:0000313" key="8">
    <source>
        <dbReference type="Proteomes" id="UP000191931"/>
    </source>
</evidence>
<dbReference type="GO" id="GO:0004672">
    <property type="term" value="F:protein kinase activity"/>
    <property type="evidence" value="ECO:0007669"/>
    <property type="project" value="UniProtKB-ARBA"/>
</dbReference>
<dbReference type="InterPro" id="IPR036641">
    <property type="entry name" value="HPT_dom_sf"/>
</dbReference>
<organism evidence="7 8">
    <name type="scientific">Desulfamplus magnetovallimortis</name>
    <dbReference type="NCBI Taxonomy" id="1246637"/>
    <lineage>
        <taxon>Bacteria</taxon>
        <taxon>Pseudomonadati</taxon>
        <taxon>Thermodesulfobacteriota</taxon>
        <taxon>Desulfobacteria</taxon>
        <taxon>Desulfobacterales</taxon>
        <taxon>Desulfobacteraceae</taxon>
        <taxon>Desulfamplus</taxon>
    </lineage>
</organism>
<dbReference type="GO" id="GO:0005886">
    <property type="term" value="C:plasma membrane"/>
    <property type="evidence" value="ECO:0007669"/>
    <property type="project" value="UniProtKB-SubCell"/>
</dbReference>
<dbReference type="Proteomes" id="UP000191931">
    <property type="component" value="Unassembled WGS sequence"/>
</dbReference>
<feature type="compositionally biased region" description="Basic and acidic residues" evidence="4">
    <location>
        <begin position="397"/>
        <end position="410"/>
    </location>
</feature>
<accession>A0A1W1H5B6</accession>
<dbReference type="Gene3D" id="3.40.50.2300">
    <property type="match status" value="2"/>
</dbReference>
<dbReference type="PROSITE" id="PS50110">
    <property type="entry name" value="RESPONSE_REGULATORY"/>
    <property type="match status" value="2"/>
</dbReference>
<gene>
    <name evidence="7" type="ORF">MTBBW1_1060024</name>
</gene>
<feature type="domain" description="Response regulatory" evidence="5">
    <location>
        <begin position="34"/>
        <end position="158"/>
    </location>
</feature>
<reference evidence="7 8" key="1">
    <citation type="submission" date="2017-03" db="EMBL/GenBank/DDBJ databases">
        <authorList>
            <person name="Afonso C.L."/>
            <person name="Miller P.J."/>
            <person name="Scott M.A."/>
            <person name="Spackman E."/>
            <person name="Goraichik I."/>
            <person name="Dimitrov K.M."/>
            <person name="Suarez D.L."/>
            <person name="Swayne D.E."/>
        </authorList>
    </citation>
    <scope>NUCLEOTIDE SEQUENCE [LARGE SCALE GENOMIC DNA]</scope>
    <source>
        <strain evidence="7">PRJEB14757</strain>
    </source>
</reference>
<dbReference type="PANTHER" id="PTHR45339">
    <property type="entry name" value="HYBRID SIGNAL TRANSDUCTION HISTIDINE KINASE J"/>
    <property type="match status" value="1"/>
</dbReference>
<feature type="region of interest" description="Disordered" evidence="4">
    <location>
        <begin position="377"/>
        <end position="410"/>
    </location>
</feature>
<dbReference type="PANTHER" id="PTHR45339:SF5">
    <property type="entry name" value="HISTIDINE KINASE"/>
    <property type="match status" value="1"/>
</dbReference>
<evidence type="ECO:0008006" key="9">
    <source>
        <dbReference type="Google" id="ProtNLM"/>
    </source>
</evidence>
<evidence type="ECO:0000256" key="3">
    <source>
        <dbReference type="PROSITE-ProRule" id="PRU00169"/>
    </source>
</evidence>
<keyword evidence="1 3" id="KW-0597">Phosphoprotein</keyword>